<organism evidence="4 5">
    <name type="scientific">Paraglomus brasilianum</name>
    <dbReference type="NCBI Taxonomy" id="144538"/>
    <lineage>
        <taxon>Eukaryota</taxon>
        <taxon>Fungi</taxon>
        <taxon>Fungi incertae sedis</taxon>
        <taxon>Mucoromycota</taxon>
        <taxon>Glomeromycotina</taxon>
        <taxon>Glomeromycetes</taxon>
        <taxon>Paraglomerales</taxon>
        <taxon>Paraglomeraceae</taxon>
        <taxon>Paraglomus</taxon>
    </lineage>
</organism>
<dbReference type="PANTHER" id="PTHR40463">
    <property type="entry name" value="PH-RESPONSE REGULATOR PROTEIN PALC"/>
    <property type="match status" value="1"/>
</dbReference>
<protein>
    <recommendedName>
        <fullName evidence="2">pH-response regulator protein palC</fullName>
    </recommendedName>
</protein>
<reference evidence="4" key="1">
    <citation type="submission" date="2021-06" db="EMBL/GenBank/DDBJ databases">
        <authorList>
            <person name="Kallberg Y."/>
            <person name="Tangrot J."/>
            <person name="Rosling A."/>
        </authorList>
    </citation>
    <scope>NUCLEOTIDE SEQUENCE</scope>
    <source>
        <strain evidence="4">BR232B</strain>
    </source>
</reference>
<dbReference type="PROSITE" id="PS51180">
    <property type="entry name" value="BRO1"/>
    <property type="match status" value="1"/>
</dbReference>
<dbReference type="PANTHER" id="PTHR40463:SF1">
    <property type="entry name" value="PH-RESPONSE REGULATOR PROTEIN PALC"/>
    <property type="match status" value="1"/>
</dbReference>
<dbReference type="GO" id="GO:0005886">
    <property type="term" value="C:plasma membrane"/>
    <property type="evidence" value="ECO:0007669"/>
    <property type="project" value="TreeGrafter"/>
</dbReference>
<dbReference type="InterPro" id="IPR004328">
    <property type="entry name" value="BRO1_dom"/>
</dbReference>
<dbReference type="Gene3D" id="1.25.40.280">
    <property type="entry name" value="alix/aip1 like domains"/>
    <property type="match status" value="1"/>
</dbReference>
<evidence type="ECO:0000256" key="1">
    <source>
        <dbReference type="ARBA" id="ARBA00010997"/>
    </source>
</evidence>
<dbReference type="Proteomes" id="UP000789739">
    <property type="component" value="Unassembled WGS sequence"/>
</dbReference>
<gene>
    <name evidence="4" type="ORF">PBRASI_LOCUS7031</name>
</gene>
<evidence type="ECO:0000313" key="5">
    <source>
        <dbReference type="Proteomes" id="UP000789739"/>
    </source>
</evidence>
<dbReference type="GO" id="GO:0071467">
    <property type="term" value="P:cellular response to pH"/>
    <property type="evidence" value="ECO:0007669"/>
    <property type="project" value="InterPro"/>
</dbReference>
<evidence type="ECO:0000259" key="3">
    <source>
        <dbReference type="PROSITE" id="PS51180"/>
    </source>
</evidence>
<evidence type="ECO:0000313" key="4">
    <source>
        <dbReference type="EMBL" id="CAG8589138.1"/>
    </source>
</evidence>
<proteinExistence type="inferred from homology"/>
<dbReference type="Pfam" id="PF03097">
    <property type="entry name" value="BRO1"/>
    <property type="match status" value="1"/>
</dbReference>
<dbReference type="InterPro" id="IPR038499">
    <property type="entry name" value="BRO1_sf"/>
</dbReference>
<comment type="similarity">
    <text evidence="1">Belongs to the palC family.</text>
</comment>
<keyword evidence="5" id="KW-1185">Reference proteome</keyword>
<dbReference type="SMART" id="SM01041">
    <property type="entry name" value="BRO1"/>
    <property type="match status" value="1"/>
</dbReference>
<name>A0A9N9C4Y8_9GLOM</name>
<sequence>MSFPYPLPTTGSISFADFLQDEDNKYFTEISEATAQRGRLRLALKEAKRAEGAKDYNKIIQAIDDYLPYLLAIVDCLKSGEMKSKKEIETSWRCSLSDSILREKPRVVCKGIYYELIFVLLTYGYACSNWASSIISRQSEQEDTNFVAKQAASLLCRAAGVFAYISEQICPKWENPPSSRPPDVYSDISASLSKIVLADASSIAIRKHATQRSSSSLSGKLAIGIAGQYETANGLIKSLKDPSKVCTEFKKYVANGGQFHQALGKKFLAKDASEHQANGQAVGFITEAKDIFRQLSKSKSSAIAEQAAQEYAETSELCHTYTKNNNTYSFDKIPSKADLQTLTPGGRMALDLTKYTPPRSAFGPRKDEVGESVDLLGGRYY</sequence>
<dbReference type="OrthoDB" id="10266451at2759"/>
<dbReference type="EMBL" id="CAJVPI010001015">
    <property type="protein sequence ID" value="CAG8589138.1"/>
    <property type="molecule type" value="Genomic_DNA"/>
</dbReference>
<dbReference type="InterPro" id="IPR037505">
    <property type="entry name" value="pH-resp_palC"/>
</dbReference>
<evidence type="ECO:0000256" key="2">
    <source>
        <dbReference type="ARBA" id="ARBA00022193"/>
    </source>
</evidence>
<accession>A0A9N9C4Y8</accession>
<comment type="caution">
    <text evidence="4">The sequence shown here is derived from an EMBL/GenBank/DDBJ whole genome shotgun (WGS) entry which is preliminary data.</text>
</comment>
<feature type="domain" description="BRO1" evidence="3">
    <location>
        <begin position="1"/>
        <end position="381"/>
    </location>
</feature>
<dbReference type="AlphaFoldDB" id="A0A9N9C4Y8"/>